<dbReference type="SUPFAM" id="SSF53271">
    <property type="entry name" value="PRTase-like"/>
    <property type="match status" value="1"/>
</dbReference>
<dbReference type="GO" id="GO:0004422">
    <property type="term" value="F:hypoxanthine phosphoribosyltransferase activity"/>
    <property type="evidence" value="ECO:0007669"/>
    <property type="project" value="InterPro"/>
</dbReference>
<keyword evidence="13 16" id="KW-0460">Magnesium</keyword>
<comment type="function">
    <text evidence="2">Purine salvage pathway enzyme that catalyzes the transfer of the ribosyl-5-phosphate group from 5-phospho-alpha-D-ribose 1-diphosphate (PRPP) to the N9 position of the 6-oxopurines hypoxanthine and guanine to form the corresponding ribonucleotides IMP (inosine 5'-monophosphate) and GMP (guanosine 5'-monophosphate), with the release of PPi.</text>
</comment>
<name>A0A9D1IDZ8_9FIRM</name>
<dbReference type="InterPro" id="IPR050408">
    <property type="entry name" value="HGPRT"/>
</dbReference>
<evidence type="ECO:0000256" key="13">
    <source>
        <dbReference type="ARBA" id="ARBA00022842"/>
    </source>
</evidence>
<comment type="caution">
    <text evidence="18">The sequence shown here is derived from an EMBL/GenBank/DDBJ whole genome shotgun (WGS) entry which is preliminary data.</text>
</comment>
<keyword evidence="9 16" id="KW-0808">Transferase</keyword>
<keyword evidence="10 16" id="KW-0479">Metal-binding</keyword>
<dbReference type="InterPro" id="IPR029057">
    <property type="entry name" value="PRTase-like"/>
</dbReference>
<proteinExistence type="inferred from homology"/>
<evidence type="ECO:0000256" key="11">
    <source>
        <dbReference type="ARBA" id="ARBA00022726"/>
    </source>
</evidence>
<evidence type="ECO:0000256" key="6">
    <source>
        <dbReference type="ARBA" id="ARBA00008391"/>
    </source>
</evidence>
<dbReference type="GO" id="GO:0046100">
    <property type="term" value="P:hypoxanthine metabolic process"/>
    <property type="evidence" value="ECO:0007669"/>
    <property type="project" value="TreeGrafter"/>
</dbReference>
<keyword evidence="8 16" id="KW-0328">Glycosyltransferase</keyword>
<comment type="subcellular location">
    <subcellularLocation>
        <location evidence="3 16">Cytoplasm</location>
    </subcellularLocation>
</comment>
<dbReference type="GO" id="GO:0006178">
    <property type="term" value="P:guanine salvage"/>
    <property type="evidence" value="ECO:0007669"/>
    <property type="project" value="TreeGrafter"/>
</dbReference>
<organism evidence="18 19">
    <name type="scientific">Candidatus Pullichristensenella excrementigallinarum</name>
    <dbReference type="NCBI Taxonomy" id="2840907"/>
    <lineage>
        <taxon>Bacteria</taxon>
        <taxon>Bacillati</taxon>
        <taxon>Bacillota</taxon>
        <taxon>Clostridia</taxon>
        <taxon>Candidatus Pullichristensenella</taxon>
    </lineage>
</organism>
<dbReference type="PANTHER" id="PTHR43340">
    <property type="entry name" value="HYPOXANTHINE-GUANINE PHOSPHORIBOSYLTRANSFERASE"/>
    <property type="match status" value="1"/>
</dbReference>
<comment type="pathway">
    <text evidence="4 16">Purine metabolism; IMP biosynthesis via salvage pathway; IMP from hypoxanthine: step 1/1.</text>
</comment>
<reference evidence="18" key="1">
    <citation type="submission" date="2020-10" db="EMBL/GenBank/DDBJ databases">
        <authorList>
            <person name="Gilroy R."/>
        </authorList>
    </citation>
    <scope>NUCLEOTIDE SEQUENCE</scope>
    <source>
        <strain evidence="18">ChiHcec3-11533</strain>
    </source>
</reference>
<protein>
    <recommendedName>
        <fullName evidence="16">Hypoxanthine phosphoribosyltransferase</fullName>
        <ecNumber evidence="16">2.4.2.8</ecNumber>
    </recommendedName>
</protein>
<dbReference type="GO" id="GO:0032263">
    <property type="term" value="P:GMP salvage"/>
    <property type="evidence" value="ECO:0007669"/>
    <property type="project" value="TreeGrafter"/>
</dbReference>
<evidence type="ECO:0000313" key="18">
    <source>
        <dbReference type="EMBL" id="HIU34906.1"/>
    </source>
</evidence>
<evidence type="ECO:0000313" key="19">
    <source>
        <dbReference type="Proteomes" id="UP000824072"/>
    </source>
</evidence>
<dbReference type="GO" id="GO:0000166">
    <property type="term" value="F:nucleotide binding"/>
    <property type="evidence" value="ECO:0007669"/>
    <property type="project" value="UniProtKB-KW"/>
</dbReference>
<evidence type="ECO:0000256" key="3">
    <source>
        <dbReference type="ARBA" id="ARBA00004496"/>
    </source>
</evidence>
<dbReference type="GO" id="GO:0005829">
    <property type="term" value="C:cytosol"/>
    <property type="evidence" value="ECO:0007669"/>
    <property type="project" value="TreeGrafter"/>
</dbReference>
<evidence type="ECO:0000256" key="4">
    <source>
        <dbReference type="ARBA" id="ARBA00004669"/>
    </source>
</evidence>
<evidence type="ECO:0000256" key="15">
    <source>
        <dbReference type="ARBA" id="ARBA00049402"/>
    </source>
</evidence>
<comment type="similarity">
    <text evidence="6 16">Belongs to the purine/pyrimidine phosphoribosyltransferase family.</text>
</comment>
<accession>A0A9D1IDZ8</accession>
<keyword evidence="11 16" id="KW-0660">Purine salvage</keyword>
<keyword evidence="7 16" id="KW-0963">Cytoplasm</keyword>
<evidence type="ECO:0000256" key="9">
    <source>
        <dbReference type="ARBA" id="ARBA00022679"/>
    </source>
</evidence>
<dbReference type="AlphaFoldDB" id="A0A9D1IDZ8"/>
<dbReference type="GO" id="GO:0006166">
    <property type="term" value="P:purine ribonucleoside salvage"/>
    <property type="evidence" value="ECO:0007669"/>
    <property type="project" value="UniProtKB-KW"/>
</dbReference>
<comment type="pathway">
    <text evidence="5">Purine metabolism; GMP biosynthesis via salvage pathway; GMP from guanine: step 1/1.</text>
</comment>
<gene>
    <name evidence="18" type="primary">hpt</name>
    <name evidence="18" type="ORF">IAB02_10110</name>
</gene>
<evidence type="ECO:0000256" key="12">
    <source>
        <dbReference type="ARBA" id="ARBA00022741"/>
    </source>
</evidence>
<keyword evidence="12 16" id="KW-0547">Nucleotide-binding</keyword>
<evidence type="ECO:0000256" key="16">
    <source>
        <dbReference type="RuleBase" id="RU364099"/>
    </source>
</evidence>
<sequence>MREDIAKVLLSEEQIRRRVAEMGQQISRDYGDKEPILVCILKGAVLFYSDLCRSISIPINMDFMAVSSYGNRTKSSGEVEIRKDLSMPIDGRHVIIVEDIVDSGFTLSYLLRVLSSRGAASVRICTLLDKPERRAPGITIQTDYHGFVIGNEFVVGYGLDYAEKYRNLPYIGVLKPEIYENN</sequence>
<evidence type="ECO:0000259" key="17">
    <source>
        <dbReference type="Pfam" id="PF00156"/>
    </source>
</evidence>
<dbReference type="InterPro" id="IPR000836">
    <property type="entry name" value="PRTase_dom"/>
</dbReference>
<dbReference type="EC" id="2.4.2.8" evidence="16"/>
<dbReference type="CDD" id="cd06223">
    <property type="entry name" value="PRTases_typeI"/>
    <property type="match status" value="1"/>
</dbReference>
<dbReference type="Gene3D" id="3.40.50.2020">
    <property type="match status" value="1"/>
</dbReference>
<dbReference type="Proteomes" id="UP000824072">
    <property type="component" value="Unassembled WGS sequence"/>
</dbReference>
<reference evidence="18" key="2">
    <citation type="journal article" date="2021" name="PeerJ">
        <title>Extensive microbial diversity within the chicken gut microbiome revealed by metagenomics and culture.</title>
        <authorList>
            <person name="Gilroy R."/>
            <person name="Ravi A."/>
            <person name="Getino M."/>
            <person name="Pursley I."/>
            <person name="Horton D.L."/>
            <person name="Alikhan N.F."/>
            <person name="Baker D."/>
            <person name="Gharbi K."/>
            <person name="Hall N."/>
            <person name="Watson M."/>
            <person name="Adriaenssens E.M."/>
            <person name="Foster-Nyarko E."/>
            <person name="Jarju S."/>
            <person name="Secka A."/>
            <person name="Antonio M."/>
            <person name="Oren A."/>
            <person name="Chaudhuri R.R."/>
            <person name="La Ragione R."/>
            <person name="Hildebrand F."/>
            <person name="Pallen M.J."/>
        </authorList>
    </citation>
    <scope>NUCLEOTIDE SEQUENCE</scope>
    <source>
        <strain evidence="18">ChiHcec3-11533</strain>
    </source>
</reference>
<dbReference type="EMBL" id="DVMU01000213">
    <property type="protein sequence ID" value="HIU34906.1"/>
    <property type="molecule type" value="Genomic_DNA"/>
</dbReference>
<dbReference type="NCBIfam" id="TIGR01203">
    <property type="entry name" value="HGPRTase"/>
    <property type="match status" value="1"/>
</dbReference>
<comment type="catalytic activity">
    <reaction evidence="14">
        <text>GMP + diphosphate = guanine + 5-phospho-alpha-D-ribose 1-diphosphate</text>
        <dbReference type="Rhea" id="RHEA:25424"/>
        <dbReference type="ChEBI" id="CHEBI:16235"/>
        <dbReference type="ChEBI" id="CHEBI:33019"/>
        <dbReference type="ChEBI" id="CHEBI:58017"/>
        <dbReference type="ChEBI" id="CHEBI:58115"/>
        <dbReference type="EC" id="2.4.2.8"/>
    </reaction>
    <physiologicalReaction direction="right-to-left" evidence="14">
        <dbReference type="Rhea" id="RHEA:25426"/>
    </physiologicalReaction>
</comment>
<feature type="domain" description="Phosphoribosyltransferase" evidence="17">
    <location>
        <begin position="11"/>
        <end position="161"/>
    </location>
</feature>
<evidence type="ECO:0000256" key="10">
    <source>
        <dbReference type="ARBA" id="ARBA00022723"/>
    </source>
</evidence>
<evidence type="ECO:0000256" key="2">
    <source>
        <dbReference type="ARBA" id="ARBA00002049"/>
    </source>
</evidence>
<evidence type="ECO:0000256" key="8">
    <source>
        <dbReference type="ARBA" id="ARBA00022676"/>
    </source>
</evidence>
<evidence type="ECO:0000256" key="5">
    <source>
        <dbReference type="ARBA" id="ARBA00004676"/>
    </source>
</evidence>
<evidence type="ECO:0000256" key="7">
    <source>
        <dbReference type="ARBA" id="ARBA00022490"/>
    </source>
</evidence>
<dbReference type="Pfam" id="PF00156">
    <property type="entry name" value="Pribosyltran"/>
    <property type="match status" value="1"/>
</dbReference>
<comment type="catalytic activity">
    <reaction evidence="15">
        <text>IMP + diphosphate = hypoxanthine + 5-phospho-alpha-D-ribose 1-diphosphate</text>
        <dbReference type="Rhea" id="RHEA:17973"/>
        <dbReference type="ChEBI" id="CHEBI:17368"/>
        <dbReference type="ChEBI" id="CHEBI:33019"/>
        <dbReference type="ChEBI" id="CHEBI:58017"/>
        <dbReference type="ChEBI" id="CHEBI:58053"/>
        <dbReference type="EC" id="2.4.2.8"/>
    </reaction>
    <physiologicalReaction direction="right-to-left" evidence="15">
        <dbReference type="Rhea" id="RHEA:17975"/>
    </physiologicalReaction>
</comment>
<dbReference type="PANTHER" id="PTHR43340:SF1">
    <property type="entry name" value="HYPOXANTHINE PHOSPHORIBOSYLTRANSFERASE"/>
    <property type="match status" value="1"/>
</dbReference>
<comment type="cofactor">
    <cofactor evidence="1 16">
        <name>Mg(2+)</name>
        <dbReference type="ChEBI" id="CHEBI:18420"/>
    </cofactor>
</comment>
<evidence type="ECO:0000256" key="14">
    <source>
        <dbReference type="ARBA" id="ARBA00048811"/>
    </source>
</evidence>
<dbReference type="GO" id="GO:0052657">
    <property type="term" value="F:guanine phosphoribosyltransferase activity"/>
    <property type="evidence" value="ECO:0007669"/>
    <property type="project" value="UniProtKB-ARBA"/>
</dbReference>
<dbReference type="FunFam" id="3.40.50.2020:FF:000006">
    <property type="entry name" value="Hypoxanthine phosphoribosyltransferase"/>
    <property type="match status" value="1"/>
</dbReference>
<evidence type="ECO:0000256" key="1">
    <source>
        <dbReference type="ARBA" id="ARBA00001946"/>
    </source>
</evidence>
<dbReference type="InterPro" id="IPR005904">
    <property type="entry name" value="Hxn_phspho_trans"/>
</dbReference>
<dbReference type="GO" id="GO:0000287">
    <property type="term" value="F:magnesium ion binding"/>
    <property type="evidence" value="ECO:0007669"/>
    <property type="project" value="TreeGrafter"/>
</dbReference>
<dbReference type="GO" id="GO:0032264">
    <property type="term" value="P:IMP salvage"/>
    <property type="evidence" value="ECO:0007669"/>
    <property type="project" value="TreeGrafter"/>
</dbReference>